<dbReference type="RefSeq" id="WP_385877231.1">
    <property type="nucleotide sequence ID" value="NZ_JBHLXE010000091.1"/>
</dbReference>
<evidence type="ECO:0000313" key="2">
    <source>
        <dbReference type="Proteomes" id="UP001589758"/>
    </source>
</evidence>
<dbReference type="EMBL" id="JBHLXE010000091">
    <property type="protein sequence ID" value="MFC0180114.1"/>
    <property type="molecule type" value="Genomic_DNA"/>
</dbReference>
<sequence length="208" mass="24319">MLNKEEILKLTLDILIKIKGKPIKICNGYNKFSLYAYGEEVLLYKRNGCYLKIDKQSKINQISNFDLYKSYVRKEESEEHLLVLESSICENVLLYKRLICFVIKEAQAKNSKKITELKNFPLCSPSLSLTKEMVAILEKINVRTFNDFRTLGPLAIISILMSYKMNPSYSMLLKLESIDKQIPIFLLDEKTIMNLKKFWKKVDELNDQ</sequence>
<accession>A0ABV6CAV6</accession>
<name>A0ABV6CAV6_9GAMM</name>
<organism evidence="1 2">
    <name type="scientific">Thorsellia kenyensis</name>
    <dbReference type="NCBI Taxonomy" id="1549888"/>
    <lineage>
        <taxon>Bacteria</taxon>
        <taxon>Pseudomonadati</taxon>
        <taxon>Pseudomonadota</taxon>
        <taxon>Gammaproteobacteria</taxon>
        <taxon>Enterobacterales</taxon>
        <taxon>Thorselliaceae</taxon>
        <taxon>Thorsellia</taxon>
    </lineage>
</organism>
<keyword evidence="2" id="KW-1185">Reference proteome</keyword>
<protein>
    <recommendedName>
        <fullName evidence="3">DUF4388 domain-containing protein</fullName>
    </recommendedName>
</protein>
<comment type="caution">
    <text evidence="1">The sequence shown here is derived from an EMBL/GenBank/DDBJ whole genome shotgun (WGS) entry which is preliminary data.</text>
</comment>
<evidence type="ECO:0008006" key="3">
    <source>
        <dbReference type="Google" id="ProtNLM"/>
    </source>
</evidence>
<dbReference type="Proteomes" id="UP001589758">
    <property type="component" value="Unassembled WGS sequence"/>
</dbReference>
<reference evidence="1 2" key="1">
    <citation type="submission" date="2024-09" db="EMBL/GenBank/DDBJ databases">
        <authorList>
            <person name="Sun Q."/>
            <person name="Mori K."/>
        </authorList>
    </citation>
    <scope>NUCLEOTIDE SEQUENCE [LARGE SCALE GENOMIC DNA]</scope>
    <source>
        <strain evidence="1 2">CCM 8545</strain>
    </source>
</reference>
<gene>
    <name evidence="1" type="ORF">ACFFIT_08480</name>
</gene>
<proteinExistence type="predicted"/>
<evidence type="ECO:0000313" key="1">
    <source>
        <dbReference type="EMBL" id="MFC0180114.1"/>
    </source>
</evidence>